<dbReference type="EMBL" id="CDPU01000013">
    <property type="protein sequence ID" value="CEO49123.1"/>
    <property type="molecule type" value="Genomic_DNA"/>
</dbReference>
<dbReference type="GO" id="GO:0005634">
    <property type="term" value="C:nucleus"/>
    <property type="evidence" value="ECO:0007669"/>
    <property type="project" value="TreeGrafter"/>
</dbReference>
<evidence type="ECO:0000259" key="6">
    <source>
        <dbReference type="PROSITE" id="PS50048"/>
    </source>
</evidence>
<dbReference type="GO" id="GO:0006351">
    <property type="term" value="P:DNA-templated transcription"/>
    <property type="evidence" value="ECO:0007669"/>
    <property type="project" value="InterPro"/>
</dbReference>
<dbReference type="InterPro" id="IPR036864">
    <property type="entry name" value="Zn2-C6_fun-type_DNA-bd_sf"/>
</dbReference>
<sequence length="754" mass="83598">MDRAALAVDPPAADFLHAETSTTTDSSLPIGYADQACKECRRRKARCNRGLPTCDYCTKYRRHCLYEKHSRTPLTRKHLTEVETRLEKAEALLRQITAQIPPHLRTWQHDAPAVPPPDASLGQSPDLSGSIHAGQASAGDGIPIAPKEQTPPQSAVTDHDPEHDKMLEGPPVDDFEWSEHDAEYSRELFPEEAAAIGGESPLLDGMGSLSIDDSEGGYLGVASGAALLRLLEPNARRHRAGSRSKPFQNLSIYPLTPQPDPNRHVSEAMIDAYFRMYHLSYPIIHEPTFRAQYSQVIPRPNGVCWSVLAYVVAAIGVWTSASTSQDTLDLALFSQARGMLSFNFLEVGNVTLVQTLTLASNYVQKRDKPNSGYNYSGLASRMAMGLGLHKEFQGWNISPLNMEIRRRVWWTLGIFDIGASITFSRPNVWPFQGVEVAFPLNVSDEDLTPASHSYPPESNHMTPYTAVATQARFNTATYQCYDRVISKPPPTAEEMLHMEATHIAPWLASIPSFFKVTAIVPLRYAHAQAVCDWRLRNLRIIMYRPFVIRKSLINGAELDPSSKEAHKRCLADAKSTIVSIAGYWATKEHNRLSAWYGLYFIFQAALIPCICLRSEPSAPESPAWRSQIITALETIQAMAGLNASCARCHSTILDLCGRYLDGYETEPNQTLQFQENLSPSAMLDSTTFEEPWSMDKPAGDVSNGQMNGVLNMMWPNISPLDAADVGMGENTGWLEFLQASSYDDGWAGPPSLPQ</sequence>
<dbReference type="InterPro" id="IPR005600">
    <property type="entry name" value="Gal4_dimer_dom"/>
</dbReference>
<keyword evidence="4" id="KW-0539">Nucleus</keyword>
<dbReference type="Gene3D" id="4.10.240.10">
    <property type="entry name" value="Zn(2)-C6 fungal-type DNA-binding domain"/>
    <property type="match status" value="1"/>
</dbReference>
<proteinExistence type="predicted"/>
<evidence type="ECO:0000256" key="5">
    <source>
        <dbReference type="SAM" id="MobiDB-lite"/>
    </source>
</evidence>
<dbReference type="InterPro" id="IPR007219">
    <property type="entry name" value="XnlR_reg_dom"/>
</dbReference>
<feature type="region of interest" description="Disordered" evidence="5">
    <location>
        <begin position="107"/>
        <end position="175"/>
    </location>
</feature>
<dbReference type="SMART" id="SM00066">
    <property type="entry name" value="GAL4"/>
    <property type="match status" value="1"/>
</dbReference>
<reference evidence="7" key="1">
    <citation type="submission" date="2015-01" db="EMBL/GenBank/DDBJ databases">
        <authorList>
            <person name="Durling Mikael"/>
        </authorList>
    </citation>
    <scope>NUCLEOTIDE SEQUENCE</scope>
</reference>
<dbReference type="PROSITE" id="PS50048">
    <property type="entry name" value="ZN2_CY6_FUNGAL_2"/>
    <property type="match status" value="1"/>
</dbReference>
<dbReference type="PANTHER" id="PTHR47424">
    <property type="entry name" value="REGULATORY PROTEIN GAL4"/>
    <property type="match status" value="1"/>
</dbReference>
<dbReference type="InterPro" id="IPR001138">
    <property type="entry name" value="Zn2Cys6_DnaBD"/>
</dbReference>
<organism evidence="7">
    <name type="scientific">Bionectria ochroleuca</name>
    <name type="common">Gliocladium roseum</name>
    <dbReference type="NCBI Taxonomy" id="29856"/>
    <lineage>
        <taxon>Eukaryota</taxon>
        <taxon>Fungi</taxon>
        <taxon>Dikarya</taxon>
        <taxon>Ascomycota</taxon>
        <taxon>Pezizomycotina</taxon>
        <taxon>Sordariomycetes</taxon>
        <taxon>Hypocreomycetidae</taxon>
        <taxon>Hypocreales</taxon>
        <taxon>Bionectriaceae</taxon>
        <taxon>Clonostachys</taxon>
    </lineage>
</organism>
<dbReference type="Pfam" id="PF00172">
    <property type="entry name" value="Zn_clus"/>
    <property type="match status" value="1"/>
</dbReference>
<keyword evidence="1" id="KW-0479">Metal-binding</keyword>
<dbReference type="CDD" id="cd12148">
    <property type="entry name" value="fungal_TF_MHR"/>
    <property type="match status" value="1"/>
</dbReference>
<dbReference type="CDD" id="cd14654">
    <property type="entry name" value="ZIP_Gal4"/>
    <property type="match status" value="1"/>
</dbReference>
<feature type="domain" description="Zn(2)-C6 fungal-type" evidence="6">
    <location>
        <begin position="36"/>
        <end position="66"/>
    </location>
</feature>
<dbReference type="CDD" id="cd00067">
    <property type="entry name" value="GAL4"/>
    <property type="match status" value="1"/>
</dbReference>
<keyword evidence="3" id="KW-0804">Transcription</keyword>
<evidence type="ECO:0000313" key="7">
    <source>
        <dbReference type="EMBL" id="CEO49123.1"/>
    </source>
</evidence>
<gene>
    <name evidence="7" type="ORF">BN869_000005180_1</name>
</gene>
<keyword evidence="2" id="KW-0805">Transcription regulation</keyword>
<evidence type="ECO:0000256" key="3">
    <source>
        <dbReference type="ARBA" id="ARBA00023163"/>
    </source>
</evidence>
<name>A0A0B7JVP2_BIOOC</name>
<dbReference type="GO" id="GO:0000981">
    <property type="term" value="F:DNA-binding transcription factor activity, RNA polymerase II-specific"/>
    <property type="evidence" value="ECO:0007669"/>
    <property type="project" value="InterPro"/>
</dbReference>
<dbReference type="InterPro" id="IPR051127">
    <property type="entry name" value="Fungal_SecMet_Regulators"/>
</dbReference>
<dbReference type="GO" id="GO:0008270">
    <property type="term" value="F:zinc ion binding"/>
    <property type="evidence" value="ECO:0007669"/>
    <property type="project" value="InterPro"/>
</dbReference>
<feature type="compositionally biased region" description="Basic and acidic residues" evidence="5">
    <location>
        <begin position="157"/>
        <end position="167"/>
    </location>
</feature>
<protein>
    <recommendedName>
        <fullName evidence="6">Zn(2)-C6 fungal-type domain-containing protein</fullName>
    </recommendedName>
</protein>
<dbReference type="Pfam" id="PF04082">
    <property type="entry name" value="Fungal_trans"/>
    <property type="match status" value="1"/>
</dbReference>
<evidence type="ECO:0000256" key="4">
    <source>
        <dbReference type="ARBA" id="ARBA00023242"/>
    </source>
</evidence>
<evidence type="ECO:0000256" key="1">
    <source>
        <dbReference type="ARBA" id="ARBA00022723"/>
    </source>
</evidence>
<dbReference type="PANTHER" id="PTHR47424:SF2">
    <property type="entry name" value="TRANSCRIPTION FACTOR DOMAIN-CONTAINING PROTEIN-RELATED"/>
    <property type="match status" value="1"/>
</dbReference>
<dbReference type="AlphaFoldDB" id="A0A0B7JVP2"/>
<accession>A0A0B7JVP2</accession>
<dbReference type="GO" id="GO:0000978">
    <property type="term" value="F:RNA polymerase II cis-regulatory region sequence-specific DNA binding"/>
    <property type="evidence" value="ECO:0007669"/>
    <property type="project" value="TreeGrafter"/>
</dbReference>
<dbReference type="SMART" id="SM00906">
    <property type="entry name" value="Fungal_trans"/>
    <property type="match status" value="1"/>
</dbReference>
<dbReference type="SUPFAM" id="SSF57701">
    <property type="entry name" value="Zn2/Cys6 DNA-binding domain"/>
    <property type="match status" value="1"/>
</dbReference>
<evidence type="ECO:0000256" key="2">
    <source>
        <dbReference type="ARBA" id="ARBA00023015"/>
    </source>
</evidence>
<dbReference type="PROSITE" id="PS00463">
    <property type="entry name" value="ZN2_CY6_FUNGAL_1"/>
    <property type="match status" value="1"/>
</dbReference>
<dbReference type="GO" id="GO:0000435">
    <property type="term" value="P:positive regulation of transcription from RNA polymerase II promoter by galactose"/>
    <property type="evidence" value="ECO:0007669"/>
    <property type="project" value="TreeGrafter"/>
</dbReference>